<reference evidence="3" key="1">
    <citation type="submission" date="2017-02" db="EMBL/GenBank/DDBJ databases">
        <title>Delineation of Paenibacillus larvae strains originating from foulbrood outbreaks.</title>
        <authorList>
            <person name="Beims H."/>
            <person name="Bunk B."/>
            <person name="Sproeer C."/>
            <person name="Mohr K.I."/>
            <person name="Pradella S."/>
            <person name="Guenther G."/>
            <person name="Rohde M."/>
            <person name="von der Ohe W."/>
            <person name="Steinert M."/>
        </authorList>
    </citation>
    <scope>NUCLEOTIDE SEQUENCE [LARGE SCALE GENOMIC DNA]</scope>
    <source>
        <strain evidence="3">Eric_III</strain>
    </source>
</reference>
<dbReference type="EMBL" id="CP019655">
    <property type="protein sequence ID" value="AVF24858.1"/>
    <property type="molecule type" value="Genomic_DNA"/>
</dbReference>
<protein>
    <submittedName>
        <fullName evidence="1">Uncharacterized protein</fullName>
    </submittedName>
</protein>
<dbReference type="Proteomes" id="UP000464330">
    <property type="component" value="Chromosome"/>
</dbReference>
<reference evidence="1 4" key="2">
    <citation type="journal article" date="2020" name="Int. J. Med. Microbiol.">
        <title>Discovery of Paenibacillus larvae ERIC V: Phenotypic and genomic comparison to genotypes ERIC I-IV reveal different inventories of virulence factors which correlate with epidemiological prevalences of American Foulbrood.</title>
        <authorList>
            <person name="Beims H."/>
            <person name="Bunk B."/>
            <person name="Erler S."/>
            <person name="Mohr K.I."/>
            <person name="Sproer C."/>
            <person name="Pradella S."/>
            <person name="Gunther G."/>
            <person name="Rohde M."/>
            <person name="von der Ohe W."/>
            <person name="Steinert M."/>
        </authorList>
    </citation>
    <scope>NUCLEOTIDE SEQUENCE</scope>
    <source>
        <strain evidence="1">Eric_III</strain>
        <strain evidence="2">Eric_V</strain>
    </source>
</reference>
<dbReference type="AlphaFoldDB" id="A0A2L1TW60"/>
<sequence>MYKTAGKAKEHSLAKENALCMLFAGTFPIATTKPG</sequence>
<evidence type="ECO:0000313" key="3">
    <source>
        <dbReference type="Proteomes" id="UP000239833"/>
    </source>
</evidence>
<accession>A0A2L1TW60</accession>
<accession>A0A6C0QM00</accession>
<evidence type="ECO:0000313" key="2">
    <source>
        <dbReference type="EMBL" id="QHZ49769.1"/>
    </source>
</evidence>
<name>A0A2L1TW60_9BACL</name>
<dbReference type="Proteomes" id="UP000239833">
    <property type="component" value="Chromosome"/>
</dbReference>
<proteinExistence type="predicted"/>
<evidence type="ECO:0000313" key="4">
    <source>
        <dbReference type="Proteomes" id="UP000464330"/>
    </source>
</evidence>
<dbReference type="EMBL" id="CP019717">
    <property type="protein sequence ID" value="QHZ49769.1"/>
    <property type="molecule type" value="Genomic_DNA"/>
</dbReference>
<evidence type="ECO:0000313" key="1">
    <source>
        <dbReference type="EMBL" id="AVF24858.1"/>
    </source>
</evidence>
<organism evidence="1 3">
    <name type="scientific">Paenibacillus larvae subsp. larvae</name>
    <dbReference type="NCBI Taxonomy" id="147375"/>
    <lineage>
        <taxon>Bacteria</taxon>
        <taxon>Bacillati</taxon>
        <taxon>Bacillota</taxon>
        <taxon>Bacilli</taxon>
        <taxon>Bacillales</taxon>
        <taxon>Paenibacillaceae</taxon>
        <taxon>Paenibacillus</taxon>
    </lineage>
</organism>
<gene>
    <name evidence="1" type="ORF">ERICIII_00639</name>
    <name evidence="2" type="ORF">ERICV_00581</name>
</gene>
<accession>A0A8B6WY25</accession>